<dbReference type="InterPro" id="IPR043519">
    <property type="entry name" value="NT_sf"/>
</dbReference>
<dbReference type="GO" id="GO:0042256">
    <property type="term" value="P:cytosolic ribosome assembly"/>
    <property type="evidence" value="ECO:0007669"/>
    <property type="project" value="UniProtKB-UniRule"/>
</dbReference>
<dbReference type="NCBIfam" id="TIGR00090">
    <property type="entry name" value="rsfS_iojap_ybeB"/>
    <property type="match status" value="1"/>
</dbReference>
<keyword evidence="2" id="KW-0678">Repressor</keyword>
<evidence type="ECO:0000313" key="4">
    <source>
        <dbReference type="Proteomes" id="UP000601522"/>
    </source>
</evidence>
<dbReference type="Pfam" id="PF02410">
    <property type="entry name" value="RsfS"/>
    <property type="match status" value="1"/>
</dbReference>
<keyword evidence="2" id="KW-0810">Translation regulation</keyword>
<comment type="subunit">
    <text evidence="2">Interacts with ribosomal protein uL14 (rplN).</text>
</comment>
<dbReference type="GO" id="GO:0090071">
    <property type="term" value="P:negative regulation of ribosome biogenesis"/>
    <property type="evidence" value="ECO:0007669"/>
    <property type="project" value="UniProtKB-UniRule"/>
</dbReference>
<accession>A0A926EVU1</accession>
<dbReference type="GO" id="GO:0005737">
    <property type="term" value="C:cytoplasm"/>
    <property type="evidence" value="ECO:0007669"/>
    <property type="project" value="UniProtKB-SubCell"/>
</dbReference>
<dbReference type="PANTHER" id="PTHR21043">
    <property type="entry name" value="IOJAP SUPERFAMILY ORTHOLOG"/>
    <property type="match status" value="1"/>
</dbReference>
<evidence type="ECO:0000256" key="1">
    <source>
        <dbReference type="ARBA" id="ARBA00010574"/>
    </source>
</evidence>
<dbReference type="GO" id="GO:0017148">
    <property type="term" value="P:negative regulation of translation"/>
    <property type="evidence" value="ECO:0007669"/>
    <property type="project" value="UniProtKB-UniRule"/>
</dbReference>
<dbReference type="GO" id="GO:0043023">
    <property type="term" value="F:ribosomal large subunit binding"/>
    <property type="evidence" value="ECO:0007669"/>
    <property type="project" value="TreeGrafter"/>
</dbReference>
<protein>
    <recommendedName>
        <fullName evidence="2">Ribosomal silencing factor RsfS</fullName>
    </recommendedName>
</protein>
<gene>
    <name evidence="2 3" type="primary">rsfS</name>
    <name evidence="3" type="ORF">H8689_06635</name>
</gene>
<evidence type="ECO:0000256" key="2">
    <source>
        <dbReference type="HAMAP-Rule" id="MF_01477"/>
    </source>
</evidence>
<organism evidence="3 4">
    <name type="scientific">Wansuia hejianensis</name>
    <dbReference type="NCBI Taxonomy" id="2763667"/>
    <lineage>
        <taxon>Bacteria</taxon>
        <taxon>Bacillati</taxon>
        <taxon>Bacillota</taxon>
        <taxon>Clostridia</taxon>
        <taxon>Lachnospirales</taxon>
        <taxon>Lachnospiraceae</taxon>
        <taxon>Wansuia</taxon>
    </lineage>
</organism>
<keyword evidence="2" id="KW-0963">Cytoplasm</keyword>
<keyword evidence="4" id="KW-1185">Reference proteome</keyword>
<dbReference type="Proteomes" id="UP000601522">
    <property type="component" value="Unassembled WGS sequence"/>
</dbReference>
<comment type="similarity">
    <text evidence="1 2">Belongs to the Iojap/RsfS family.</text>
</comment>
<reference evidence="3 4" key="1">
    <citation type="submission" date="2020-08" db="EMBL/GenBank/DDBJ databases">
        <title>Genome public.</title>
        <authorList>
            <person name="Liu C."/>
            <person name="Sun Q."/>
        </authorList>
    </citation>
    <scope>NUCLEOTIDE SEQUENCE [LARGE SCALE GENOMIC DNA]</scope>
    <source>
        <strain evidence="3 4">NSJ-26</strain>
    </source>
</reference>
<dbReference type="RefSeq" id="WP_249323642.1">
    <property type="nucleotide sequence ID" value="NZ_JACRTK010000002.1"/>
</dbReference>
<proteinExistence type="inferred from homology"/>
<dbReference type="SUPFAM" id="SSF81301">
    <property type="entry name" value="Nucleotidyltransferase"/>
    <property type="match status" value="1"/>
</dbReference>
<dbReference type="HAMAP" id="MF_01477">
    <property type="entry name" value="Iojap_RsfS"/>
    <property type="match status" value="1"/>
</dbReference>
<name>A0A926EVU1_9FIRM</name>
<comment type="subcellular location">
    <subcellularLocation>
        <location evidence="2">Cytoplasm</location>
    </subcellularLocation>
</comment>
<comment type="caution">
    <text evidence="3">The sequence shown here is derived from an EMBL/GenBank/DDBJ whole genome shotgun (WGS) entry which is preliminary data.</text>
</comment>
<dbReference type="Gene3D" id="3.30.460.10">
    <property type="entry name" value="Beta Polymerase, domain 2"/>
    <property type="match status" value="1"/>
</dbReference>
<dbReference type="EMBL" id="JACRTK010000002">
    <property type="protein sequence ID" value="MBC8590808.1"/>
    <property type="molecule type" value="Genomic_DNA"/>
</dbReference>
<sequence>MKNVEDKLSIITKACEDKKGIDIKTLDISKLTTIADYFVIVSGNSSTQAQSIADEIEGKLVEEGYDIISKDGYQSGRWILLDFGDIIIHIFHKEEREYYNLERLWTGDIKDN</sequence>
<dbReference type="AlphaFoldDB" id="A0A926EVU1"/>
<comment type="function">
    <text evidence="2">Functions as a ribosomal silencing factor. Interacts with ribosomal protein uL14 (rplN), blocking formation of intersubunit bridge B8. Prevents association of the 30S and 50S ribosomal subunits and the formation of functional ribosomes, thus repressing translation.</text>
</comment>
<dbReference type="PANTHER" id="PTHR21043:SF0">
    <property type="entry name" value="MITOCHONDRIAL ASSEMBLY OF RIBOSOMAL LARGE SUBUNIT PROTEIN 1"/>
    <property type="match status" value="1"/>
</dbReference>
<evidence type="ECO:0000313" key="3">
    <source>
        <dbReference type="EMBL" id="MBC8590808.1"/>
    </source>
</evidence>
<dbReference type="InterPro" id="IPR004394">
    <property type="entry name" value="Iojap/RsfS/C7orf30"/>
</dbReference>